<dbReference type="EMBL" id="JBHRTK010000001">
    <property type="protein sequence ID" value="MFC3204981.1"/>
    <property type="molecule type" value="Genomic_DNA"/>
</dbReference>
<sequence>MSNAAFDTPVTILVGLGFPCKIRSAKAALAYLEDRPSCERDDAWEAVVATCRDALAERTTADDARNVFSALARRQDILVENTMPHTNRDLGRRTRT</sequence>
<dbReference type="InterPro" id="IPR010385">
    <property type="entry name" value="DUF982"/>
</dbReference>
<protein>
    <submittedName>
        <fullName evidence="1">DUF982 domain-containing protein</fullName>
    </submittedName>
</protein>
<keyword evidence="2" id="KW-1185">Reference proteome</keyword>
<dbReference type="Gene3D" id="6.10.250.730">
    <property type="match status" value="1"/>
</dbReference>
<reference evidence="2" key="1">
    <citation type="journal article" date="2019" name="Int. J. Syst. Evol. Microbiol.">
        <title>The Global Catalogue of Microorganisms (GCM) 10K type strain sequencing project: providing services to taxonomists for standard genome sequencing and annotation.</title>
        <authorList>
            <consortium name="The Broad Institute Genomics Platform"/>
            <consortium name="The Broad Institute Genome Sequencing Center for Infectious Disease"/>
            <person name="Wu L."/>
            <person name="Ma J."/>
        </authorList>
    </citation>
    <scope>NUCLEOTIDE SEQUENCE [LARGE SCALE GENOMIC DNA]</scope>
    <source>
        <strain evidence="2">KCTC 52165</strain>
    </source>
</reference>
<name>A0ABV7K9C5_9HYPH</name>
<organism evidence="1 2">
    <name type="scientific">Aquamicrobium soli</name>
    <dbReference type="NCBI Taxonomy" id="1811518"/>
    <lineage>
        <taxon>Bacteria</taxon>
        <taxon>Pseudomonadati</taxon>
        <taxon>Pseudomonadota</taxon>
        <taxon>Alphaproteobacteria</taxon>
        <taxon>Hyphomicrobiales</taxon>
        <taxon>Phyllobacteriaceae</taxon>
        <taxon>Aquamicrobium</taxon>
    </lineage>
</organism>
<comment type="caution">
    <text evidence="1">The sequence shown here is derived from an EMBL/GenBank/DDBJ whole genome shotgun (WGS) entry which is preliminary data.</text>
</comment>
<proteinExistence type="predicted"/>
<dbReference type="Proteomes" id="UP001595583">
    <property type="component" value="Unassembled WGS sequence"/>
</dbReference>
<dbReference type="Pfam" id="PF06169">
    <property type="entry name" value="DUF982"/>
    <property type="match status" value="1"/>
</dbReference>
<gene>
    <name evidence="1" type="ORF">ACFOHJ_02045</name>
</gene>
<accession>A0ABV7K9C5</accession>
<evidence type="ECO:0000313" key="1">
    <source>
        <dbReference type="EMBL" id="MFC3204981.1"/>
    </source>
</evidence>
<dbReference type="RefSeq" id="WP_378217950.1">
    <property type="nucleotide sequence ID" value="NZ_JBHRTK010000001.1"/>
</dbReference>
<evidence type="ECO:0000313" key="2">
    <source>
        <dbReference type="Proteomes" id="UP001595583"/>
    </source>
</evidence>